<dbReference type="Proteomes" id="UP000176815">
    <property type="component" value="Unassembled WGS sequence"/>
</dbReference>
<sequence length="91" mass="10538">MTKTTKGSPNGIKVMEYKAGEQYNLPENLYHVFKKIGACQDVEVKAVSNAPQNKMAQVPENKVEKVEEIPEIEQEDIQEVEDKQSYKRRRR</sequence>
<gene>
    <name evidence="2" type="ORF">A2619_05850</name>
</gene>
<feature type="region of interest" description="Disordered" evidence="1">
    <location>
        <begin position="49"/>
        <end position="91"/>
    </location>
</feature>
<evidence type="ECO:0000256" key="1">
    <source>
        <dbReference type="SAM" id="MobiDB-lite"/>
    </source>
</evidence>
<feature type="compositionally biased region" description="Acidic residues" evidence="1">
    <location>
        <begin position="69"/>
        <end position="79"/>
    </location>
</feature>
<name>A0A1F4X423_UNCKA</name>
<comment type="caution">
    <text evidence="2">The sequence shown here is derived from an EMBL/GenBank/DDBJ whole genome shotgun (WGS) entry which is preliminary data.</text>
</comment>
<accession>A0A1F4X423</accession>
<organism evidence="2 3">
    <name type="scientific">candidate division WWE3 bacterium RIFOXYD1_FULL_39_9</name>
    <dbReference type="NCBI Taxonomy" id="1802649"/>
    <lineage>
        <taxon>Bacteria</taxon>
        <taxon>Katanobacteria</taxon>
    </lineage>
</organism>
<dbReference type="EMBL" id="MEWG01000046">
    <property type="protein sequence ID" value="OGC76311.1"/>
    <property type="molecule type" value="Genomic_DNA"/>
</dbReference>
<dbReference type="AlphaFoldDB" id="A0A1F4X423"/>
<proteinExistence type="predicted"/>
<protein>
    <submittedName>
        <fullName evidence="2">Uncharacterized protein</fullName>
    </submittedName>
</protein>
<evidence type="ECO:0000313" key="2">
    <source>
        <dbReference type="EMBL" id="OGC76311.1"/>
    </source>
</evidence>
<reference evidence="2 3" key="1">
    <citation type="journal article" date="2016" name="Nat. Commun.">
        <title>Thousands of microbial genomes shed light on interconnected biogeochemical processes in an aquifer system.</title>
        <authorList>
            <person name="Anantharaman K."/>
            <person name="Brown C.T."/>
            <person name="Hug L.A."/>
            <person name="Sharon I."/>
            <person name="Castelle C.J."/>
            <person name="Probst A.J."/>
            <person name="Thomas B.C."/>
            <person name="Singh A."/>
            <person name="Wilkins M.J."/>
            <person name="Karaoz U."/>
            <person name="Brodie E.L."/>
            <person name="Williams K.H."/>
            <person name="Hubbard S.S."/>
            <person name="Banfield J.F."/>
        </authorList>
    </citation>
    <scope>NUCLEOTIDE SEQUENCE [LARGE SCALE GENOMIC DNA]</scope>
</reference>
<evidence type="ECO:0000313" key="3">
    <source>
        <dbReference type="Proteomes" id="UP000176815"/>
    </source>
</evidence>